<protein>
    <submittedName>
        <fullName evidence="2">Uncharacterized protein</fullName>
    </submittedName>
</protein>
<evidence type="ECO:0000313" key="2">
    <source>
        <dbReference type="EMBL" id="KAG8178463.1"/>
    </source>
</evidence>
<organism evidence="2 3">
    <name type="scientific">Oedothorax gibbosus</name>
    <dbReference type="NCBI Taxonomy" id="931172"/>
    <lineage>
        <taxon>Eukaryota</taxon>
        <taxon>Metazoa</taxon>
        <taxon>Ecdysozoa</taxon>
        <taxon>Arthropoda</taxon>
        <taxon>Chelicerata</taxon>
        <taxon>Arachnida</taxon>
        <taxon>Araneae</taxon>
        <taxon>Araneomorphae</taxon>
        <taxon>Entelegynae</taxon>
        <taxon>Araneoidea</taxon>
        <taxon>Linyphiidae</taxon>
        <taxon>Erigoninae</taxon>
        <taxon>Oedothorax</taxon>
    </lineage>
</organism>
<accession>A0AAV6U368</accession>
<dbReference type="AlphaFoldDB" id="A0AAV6U368"/>
<feature type="region of interest" description="Disordered" evidence="1">
    <location>
        <begin position="13"/>
        <end position="42"/>
    </location>
</feature>
<sequence>MNFLYTRILQQPDKRQLRQNARNHRTNKTTGKRDKNTDKNGVLTRNNVWQLDLSTETVRAKGTKIATKRSLKREHKIKNHVLGHEHKTLPVCWGVRVLGSRKHF</sequence>
<reference evidence="2 3" key="1">
    <citation type="journal article" date="2022" name="Nat. Ecol. Evol.">
        <title>A masculinizing supergene underlies an exaggerated male reproductive morph in a spider.</title>
        <authorList>
            <person name="Hendrickx F."/>
            <person name="De Corte Z."/>
            <person name="Sonet G."/>
            <person name="Van Belleghem S.M."/>
            <person name="Kostlbacher S."/>
            <person name="Vangestel C."/>
        </authorList>
    </citation>
    <scope>NUCLEOTIDE SEQUENCE [LARGE SCALE GENOMIC DNA]</scope>
    <source>
        <strain evidence="2">W744_W776</strain>
    </source>
</reference>
<evidence type="ECO:0000256" key="1">
    <source>
        <dbReference type="SAM" id="MobiDB-lite"/>
    </source>
</evidence>
<comment type="caution">
    <text evidence="2">The sequence shown here is derived from an EMBL/GenBank/DDBJ whole genome shotgun (WGS) entry which is preliminary data.</text>
</comment>
<proteinExistence type="predicted"/>
<dbReference type="Proteomes" id="UP000827092">
    <property type="component" value="Unassembled WGS sequence"/>
</dbReference>
<dbReference type="EMBL" id="JAFNEN010000694">
    <property type="protein sequence ID" value="KAG8178463.1"/>
    <property type="molecule type" value="Genomic_DNA"/>
</dbReference>
<gene>
    <name evidence="2" type="ORF">JTE90_001826</name>
</gene>
<evidence type="ECO:0000313" key="3">
    <source>
        <dbReference type="Proteomes" id="UP000827092"/>
    </source>
</evidence>
<name>A0AAV6U368_9ARAC</name>
<keyword evidence="3" id="KW-1185">Reference proteome</keyword>